<dbReference type="Proteomes" id="UP001595828">
    <property type="component" value="Unassembled WGS sequence"/>
</dbReference>
<accession>A0ABV8RM68</accession>
<evidence type="ECO:0000313" key="2">
    <source>
        <dbReference type="EMBL" id="MFC4294417.1"/>
    </source>
</evidence>
<organism evidence="2 3">
    <name type="scientific">Novosphingobium tardum</name>
    <dbReference type="NCBI Taxonomy" id="1538021"/>
    <lineage>
        <taxon>Bacteria</taxon>
        <taxon>Pseudomonadati</taxon>
        <taxon>Pseudomonadota</taxon>
        <taxon>Alphaproteobacteria</taxon>
        <taxon>Sphingomonadales</taxon>
        <taxon>Sphingomonadaceae</taxon>
        <taxon>Novosphingobium</taxon>
    </lineage>
</organism>
<name>A0ABV8RM68_9SPHN</name>
<evidence type="ECO:0000256" key="1">
    <source>
        <dbReference type="SAM" id="SignalP"/>
    </source>
</evidence>
<feature type="chain" id="PRO_5046045377" description="DUF4398 domain-containing protein" evidence="1">
    <location>
        <begin position="18"/>
        <end position="169"/>
    </location>
</feature>
<evidence type="ECO:0008006" key="4">
    <source>
        <dbReference type="Google" id="ProtNLM"/>
    </source>
</evidence>
<dbReference type="RefSeq" id="WP_379537868.1">
    <property type="nucleotide sequence ID" value="NZ_JBHSDR010000003.1"/>
</dbReference>
<evidence type="ECO:0000313" key="3">
    <source>
        <dbReference type="Proteomes" id="UP001595828"/>
    </source>
</evidence>
<gene>
    <name evidence="2" type="ORF">ACFO0A_05015</name>
</gene>
<comment type="caution">
    <text evidence="2">The sequence shown here is derived from an EMBL/GenBank/DDBJ whole genome shotgun (WGS) entry which is preliminary data.</text>
</comment>
<reference evidence="3" key="1">
    <citation type="journal article" date="2019" name="Int. J. Syst. Evol. Microbiol.">
        <title>The Global Catalogue of Microorganisms (GCM) 10K type strain sequencing project: providing services to taxonomists for standard genome sequencing and annotation.</title>
        <authorList>
            <consortium name="The Broad Institute Genomics Platform"/>
            <consortium name="The Broad Institute Genome Sequencing Center for Infectious Disease"/>
            <person name="Wu L."/>
            <person name="Ma J."/>
        </authorList>
    </citation>
    <scope>NUCLEOTIDE SEQUENCE [LARGE SCALE GENOMIC DNA]</scope>
    <source>
        <strain evidence="3">CGMCC 1.12989</strain>
    </source>
</reference>
<keyword evidence="1" id="KW-0732">Signal</keyword>
<feature type="signal peptide" evidence="1">
    <location>
        <begin position="1"/>
        <end position="17"/>
    </location>
</feature>
<proteinExistence type="predicted"/>
<keyword evidence="3" id="KW-1185">Reference proteome</keyword>
<dbReference type="EMBL" id="JBHSDR010000003">
    <property type="protein sequence ID" value="MFC4294417.1"/>
    <property type="molecule type" value="Genomic_DNA"/>
</dbReference>
<dbReference type="PROSITE" id="PS51257">
    <property type="entry name" value="PROKAR_LIPOPROTEIN"/>
    <property type="match status" value="1"/>
</dbReference>
<protein>
    <recommendedName>
        <fullName evidence="4">DUF4398 domain-containing protein</fullName>
    </recommendedName>
</protein>
<sequence length="169" mass="17101">MRFALLLAVSLSLGACASNNDARFPSLAIRPGERVTGTAEPAPPAIPVATVQSGTKLAALRSSALAAHQRFMGRRSNAAALASAAAGSAVASEAWSVAQVALADLESARSQAMIALADLDALYVAESVAAVPTRTSGDLEATAAVRSEVTSWIGEEDAVLSSLRGRLAG</sequence>